<dbReference type="Pfam" id="PF13592">
    <property type="entry name" value="HTH_33"/>
    <property type="match status" value="1"/>
</dbReference>
<evidence type="ECO:0000313" key="3">
    <source>
        <dbReference type="EMBL" id="GFG72752.1"/>
    </source>
</evidence>
<evidence type="ECO:0000256" key="1">
    <source>
        <dbReference type="SAM" id="MobiDB-lite"/>
    </source>
</evidence>
<dbReference type="InterPro" id="IPR025959">
    <property type="entry name" value="Winged_HTH_dom"/>
</dbReference>
<dbReference type="EMBL" id="BLKW01000002">
    <property type="protein sequence ID" value="GFG72752.1"/>
    <property type="molecule type" value="Genomic_DNA"/>
</dbReference>
<dbReference type="InterPro" id="IPR009057">
    <property type="entry name" value="Homeodomain-like_sf"/>
</dbReference>
<comment type="caution">
    <text evidence="3">The sequence shown here is derived from an EMBL/GenBank/DDBJ whole genome shotgun (WGS) entry which is preliminary data.</text>
</comment>
<reference evidence="3 4" key="1">
    <citation type="journal article" date="2019" name="Emerg. Microbes Infect.">
        <title>Comprehensive subspecies identification of 175 nontuberculous mycobacteria species based on 7547 genomic profiles.</title>
        <authorList>
            <person name="Matsumoto Y."/>
            <person name="Kinjo T."/>
            <person name="Motooka D."/>
            <person name="Nabeya D."/>
            <person name="Jung N."/>
            <person name="Uechi K."/>
            <person name="Horii T."/>
            <person name="Iida T."/>
            <person name="Fujita J."/>
            <person name="Nakamura S."/>
        </authorList>
    </citation>
    <scope>NUCLEOTIDE SEQUENCE [LARGE SCALE GENOMIC DNA]</scope>
    <source>
        <strain evidence="3 4">JCM 17322</strain>
    </source>
</reference>
<organism evidence="3 4">
    <name type="scientific">Mycobacterium botniense</name>
    <dbReference type="NCBI Taxonomy" id="84962"/>
    <lineage>
        <taxon>Bacteria</taxon>
        <taxon>Bacillati</taxon>
        <taxon>Actinomycetota</taxon>
        <taxon>Actinomycetes</taxon>
        <taxon>Mycobacteriales</taxon>
        <taxon>Mycobacteriaceae</taxon>
        <taxon>Mycobacterium</taxon>
    </lineage>
</organism>
<keyword evidence="4" id="KW-1185">Reference proteome</keyword>
<protein>
    <recommendedName>
        <fullName evidence="2">Winged helix-turn helix domain-containing protein</fullName>
    </recommendedName>
</protein>
<accession>A0A7I9XRX3</accession>
<evidence type="ECO:0000313" key="4">
    <source>
        <dbReference type="Proteomes" id="UP000465361"/>
    </source>
</evidence>
<sequence length="178" mass="19968">MLARRDFQALKDRRMAAADMFARGKRQVDVMDKLGVSAQTASRWHRIFVAEGKKGLAGAGRAGRLPKLSDEQLTQVEQALLKGPRVHGFATQMWTLARVADVIETLTGIRYGQTQTWTILRERLGWSRQRPARRAVERDDQAIATWVKSDWPRIKKARGAAAPGSSSKTRADSPCSRR</sequence>
<proteinExistence type="predicted"/>
<dbReference type="Proteomes" id="UP000465361">
    <property type="component" value="Unassembled WGS sequence"/>
</dbReference>
<feature type="region of interest" description="Disordered" evidence="1">
    <location>
        <begin position="154"/>
        <end position="178"/>
    </location>
</feature>
<dbReference type="AlphaFoldDB" id="A0A7I9XRX3"/>
<dbReference type="Pfam" id="PF13384">
    <property type="entry name" value="HTH_23"/>
    <property type="match status" value="1"/>
</dbReference>
<dbReference type="SUPFAM" id="SSF46689">
    <property type="entry name" value="Homeodomain-like"/>
    <property type="match status" value="1"/>
</dbReference>
<feature type="domain" description="Winged helix-turn helix" evidence="2">
    <location>
        <begin position="91"/>
        <end position="148"/>
    </location>
</feature>
<gene>
    <name evidence="3" type="ORF">MBOT_01170</name>
</gene>
<name>A0A7I9XRX3_9MYCO</name>
<evidence type="ECO:0000259" key="2">
    <source>
        <dbReference type="Pfam" id="PF13592"/>
    </source>
</evidence>